<reference evidence="1 2" key="1">
    <citation type="journal article" date="2021" name="Elife">
        <title>Chloroplast acquisition without the gene transfer in kleptoplastic sea slugs, Plakobranchus ocellatus.</title>
        <authorList>
            <person name="Maeda T."/>
            <person name="Takahashi S."/>
            <person name="Yoshida T."/>
            <person name="Shimamura S."/>
            <person name="Takaki Y."/>
            <person name="Nagai Y."/>
            <person name="Toyoda A."/>
            <person name="Suzuki Y."/>
            <person name="Arimoto A."/>
            <person name="Ishii H."/>
            <person name="Satoh N."/>
            <person name="Nishiyama T."/>
            <person name="Hasebe M."/>
            <person name="Maruyama T."/>
            <person name="Minagawa J."/>
            <person name="Obokata J."/>
            <person name="Shigenobu S."/>
        </authorList>
    </citation>
    <scope>NUCLEOTIDE SEQUENCE [LARGE SCALE GENOMIC DNA]</scope>
</reference>
<dbReference type="EMBL" id="BLXT01007613">
    <property type="protein sequence ID" value="GFO40462.1"/>
    <property type="molecule type" value="Genomic_DNA"/>
</dbReference>
<evidence type="ECO:0000313" key="1">
    <source>
        <dbReference type="EMBL" id="GFO40462.1"/>
    </source>
</evidence>
<gene>
    <name evidence="1" type="ORF">PoB_006696700</name>
</gene>
<sequence length="78" mass="9195">MVSASKFCSHIAQWSIYAQWKIVVTMRYPQCKRFLEKSMVPPQTKRGRVGRKYTGRVSDAASFHSSLRKVPWRTWGFR</sequence>
<accession>A0AAV4D8P5</accession>
<proteinExistence type="predicted"/>
<keyword evidence="2" id="KW-1185">Reference proteome</keyword>
<name>A0AAV4D8P5_9GAST</name>
<comment type="caution">
    <text evidence="1">The sequence shown here is derived from an EMBL/GenBank/DDBJ whole genome shotgun (WGS) entry which is preliminary data.</text>
</comment>
<evidence type="ECO:0000313" key="2">
    <source>
        <dbReference type="Proteomes" id="UP000735302"/>
    </source>
</evidence>
<dbReference type="AlphaFoldDB" id="A0AAV4D8P5"/>
<protein>
    <submittedName>
        <fullName evidence="1">Uncharacterized protein</fullName>
    </submittedName>
</protein>
<organism evidence="1 2">
    <name type="scientific">Plakobranchus ocellatus</name>
    <dbReference type="NCBI Taxonomy" id="259542"/>
    <lineage>
        <taxon>Eukaryota</taxon>
        <taxon>Metazoa</taxon>
        <taxon>Spiralia</taxon>
        <taxon>Lophotrochozoa</taxon>
        <taxon>Mollusca</taxon>
        <taxon>Gastropoda</taxon>
        <taxon>Heterobranchia</taxon>
        <taxon>Euthyneura</taxon>
        <taxon>Panpulmonata</taxon>
        <taxon>Sacoglossa</taxon>
        <taxon>Placobranchoidea</taxon>
        <taxon>Plakobranchidae</taxon>
        <taxon>Plakobranchus</taxon>
    </lineage>
</organism>
<dbReference type="Proteomes" id="UP000735302">
    <property type="component" value="Unassembled WGS sequence"/>
</dbReference>